<proteinExistence type="predicted"/>
<name>A0AAD5HFU6_UMBRA</name>
<accession>A0AAD5HFU6</accession>
<dbReference type="EMBL" id="MU620913">
    <property type="protein sequence ID" value="KAI8580383.1"/>
    <property type="molecule type" value="Genomic_DNA"/>
</dbReference>
<evidence type="ECO:0000313" key="1">
    <source>
        <dbReference type="EMBL" id="KAI8580383.1"/>
    </source>
</evidence>
<protein>
    <submittedName>
        <fullName evidence="1">Uncharacterized protein</fullName>
    </submittedName>
</protein>
<reference evidence="1" key="2">
    <citation type="journal article" date="2022" name="Proc. Natl. Acad. Sci. U.S.A.">
        <title>Diploid-dominant life cycles characterize the early evolution of Fungi.</title>
        <authorList>
            <person name="Amses K.R."/>
            <person name="Simmons D.R."/>
            <person name="Longcore J.E."/>
            <person name="Mondo S.J."/>
            <person name="Seto K."/>
            <person name="Jeronimo G.H."/>
            <person name="Bonds A.E."/>
            <person name="Quandt C.A."/>
            <person name="Davis W.J."/>
            <person name="Chang Y."/>
            <person name="Federici B.A."/>
            <person name="Kuo A."/>
            <person name="LaButti K."/>
            <person name="Pangilinan J."/>
            <person name="Andreopoulos W."/>
            <person name="Tritt A."/>
            <person name="Riley R."/>
            <person name="Hundley H."/>
            <person name="Johnson J."/>
            <person name="Lipzen A."/>
            <person name="Barry K."/>
            <person name="Lang B.F."/>
            <person name="Cuomo C.A."/>
            <person name="Buchler N.E."/>
            <person name="Grigoriev I.V."/>
            <person name="Spatafora J.W."/>
            <person name="Stajich J.E."/>
            <person name="James T.Y."/>
        </authorList>
    </citation>
    <scope>NUCLEOTIDE SEQUENCE</scope>
    <source>
        <strain evidence="1">AG</strain>
    </source>
</reference>
<evidence type="ECO:0000313" key="2">
    <source>
        <dbReference type="Proteomes" id="UP001206595"/>
    </source>
</evidence>
<dbReference type="GeneID" id="75913903"/>
<dbReference type="RefSeq" id="XP_051445387.1">
    <property type="nucleotide sequence ID" value="XM_051588558.1"/>
</dbReference>
<dbReference type="Proteomes" id="UP001206595">
    <property type="component" value="Unassembled WGS sequence"/>
</dbReference>
<organism evidence="1 2">
    <name type="scientific">Umbelopsis ramanniana AG</name>
    <dbReference type="NCBI Taxonomy" id="1314678"/>
    <lineage>
        <taxon>Eukaryota</taxon>
        <taxon>Fungi</taxon>
        <taxon>Fungi incertae sedis</taxon>
        <taxon>Mucoromycota</taxon>
        <taxon>Mucoromycotina</taxon>
        <taxon>Umbelopsidomycetes</taxon>
        <taxon>Umbelopsidales</taxon>
        <taxon>Umbelopsidaceae</taxon>
        <taxon>Umbelopsis</taxon>
    </lineage>
</organism>
<gene>
    <name evidence="1" type="ORF">K450DRAFT_238224</name>
</gene>
<reference evidence="1" key="1">
    <citation type="submission" date="2021-06" db="EMBL/GenBank/DDBJ databases">
        <authorList>
            <consortium name="DOE Joint Genome Institute"/>
            <person name="Mondo S.J."/>
            <person name="Amses K.R."/>
            <person name="Simmons D.R."/>
            <person name="Longcore J.E."/>
            <person name="Seto K."/>
            <person name="Alves G.H."/>
            <person name="Bonds A.E."/>
            <person name="Quandt C.A."/>
            <person name="Davis W.J."/>
            <person name="Chang Y."/>
            <person name="Letcher P.M."/>
            <person name="Powell M.J."/>
            <person name="Kuo A."/>
            <person name="Labutti K."/>
            <person name="Pangilinan J."/>
            <person name="Andreopoulos W."/>
            <person name="Tritt A."/>
            <person name="Riley R."/>
            <person name="Hundley H."/>
            <person name="Johnson J."/>
            <person name="Lipzen A."/>
            <person name="Barry K."/>
            <person name="Berbee M.L."/>
            <person name="Buchler N.E."/>
            <person name="Grigoriev I.V."/>
            <person name="Spatafora J.W."/>
            <person name="Stajich J.E."/>
            <person name="James T.Y."/>
        </authorList>
    </citation>
    <scope>NUCLEOTIDE SEQUENCE</scope>
    <source>
        <strain evidence="1">AG</strain>
    </source>
</reference>
<dbReference type="AlphaFoldDB" id="A0AAD5HFU6"/>
<comment type="caution">
    <text evidence="1">The sequence shown here is derived from an EMBL/GenBank/DDBJ whole genome shotgun (WGS) entry which is preliminary data.</text>
</comment>
<feature type="non-terminal residue" evidence="1">
    <location>
        <position position="152"/>
    </location>
</feature>
<sequence>IQFPATLVIYRPLSMQLKLNISQCYMTDDFSVWSQDTIRRRRRSPAWDRRTNWVLNELENNRLQIIPAAQQRYIWNPQCIQRPFECHAVDDIPKLDHWLMQNKAYQSISMSAWTTSNIRNYWRDQDSKPLLMPPMRLSSRGTKLFQVWMDHV</sequence>
<feature type="non-terminal residue" evidence="1">
    <location>
        <position position="1"/>
    </location>
</feature>
<keyword evidence="2" id="KW-1185">Reference proteome</keyword>